<reference evidence="1" key="7">
    <citation type="journal article" date="2017" name="Sci. Rep.">
        <title>Genomic features, phylogenetic relationships, and comparative genomics of Elizabethkingia anophelis strain EM361-97 isolated in Taiwan.</title>
        <authorList>
            <person name="Lin J.N."/>
            <person name="Lai C.H."/>
            <person name="Yang C.H."/>
            <person name="Huang Y.H."/>
            <person name="Lin H.H."/>
        </authorList>
    </citation>
    <scope>NUCLEOTIDE SEQUENCE</scope>
</reference>
<dbReference type="EMBL" id="BK010591">
    <property type="protein sequence ID" value="DAC74520.1"/>
    <property type="molecule type" value="Genomic_DNA"/>
</dbReference>
<dbReference type="AlphaFoldDB" id="A0A455ZCP8"/>
<accession>A0A455ZCP8</accession>
<name>A0A455ZCP8_9FLAO</name>
<reference evidence="1" key="1">
    <citation type="journal article" date="2014" name="Genome Biol. Evol.">
        <title>Comparative genomic analysis of malaria mosquito vector-associated novel pathogen Elizabethkingia anophelis.</title>
        <authorList>
            <person name="Teo J."/>
            <person name="Tan S.Y."/>
            <person name="Liu Y."/>
            <person name="Tay M."/>
            <person name="Ding Y."/>
            <person name="Li Y."/>
            <person name="Kjelleberg S."/>
            <person name="Givskov M."/>
            <person name="Lin R.T."/>
            <person name="Yang L."/>
        </authorList>
    </citation>
    <scope>NUCLEOTIDE SEQUENCE</scope>
</reference>
<reference evidence="1" key="4">
    <citation type="journal article" date="2016" name="Sci. Rep.">
        <title>Genomic epidemiology and global diversity of the emerging bacterial pathogen Elizabethkingia anophelis.</title>
        <authorList>
            <person name="Breurec S."/>
            <person name="Criscuolo A."/>
            <person name="Diancourt L."/>
            <person name="Rendueles O."/>
            <person name="Vandenbogaert M."/>
            <person name="Passet V."/>
            <person name="Caro V."/>
            <person name="Rocha E.P."/>
            <person name="Touchon M."/>
            <person name="Brisse S."/>
        </authorList>
    </citation>
    <scope>NUCLEOTIDE SEQUENCE</scope>
</reference>
<reference evidence="1" key="3">
    <citation type="journal article" date="2016" name="Genome Announc.">
        <title>Complete Genome Sequences of Four Strains from the 2015-2016 Elizabethkingia anophelis Outbreak.</title>
        <authorList>
            <person name="Nicholson A.C."/>
            <person name="Whitney A.M."/>
            <person name="Emery B.D."/>
            <person name="Bell M.E."/>
            <person name="Gartin J.T."/>
            <person name="Humrighouse B.W."/>
            <person name="Loparev V.N."/>
            <person name="Batra D."/>
            <person name="Sheth M."/>
            <person name="Rowe L.A."/>
            <person name="Juieng P."/>
            <person name="Knipe K."/>
            <person name="Gulvik C."/>
            <person name="McQuiston J.R."/>
        </authorList>
    </citation>
    <scope>NUCLEOTIDE SEQUENCE</scope>
</reference>
<sequence length="58" mass="6912">MQRNIISGTIHIPEQQRQQKLHRQLGEFAQWMQRPKDADQVQKDKRKSVPIAMLPMVF</sequence>
<reference evidence="1" key="6">
    <citation type="journal article" date="2017" name="Nat. Commun.">
        <title>Evolutionary dynamics and genomic features of the Elizabethkingia anophelis 2015 to 2016 Wisconsin outbreak strain.</title>
        <authorList>
            <person name="Perrin A."/>
            <person name="Larsonneur E."/>
            <person name="Nicholson A.C."/>
            <person name="Edwards D.J."/>
            <person name="Gundlach K.M."/>
            <person name="Whitney A.M."/>
            <person name="Gulvik C.A."/>
            <person name="Bell M.E."/>
            <person name="Rendueles O."/>
            <person name="Cury J."/>
            <person name="Hugon P."/>
            <person name="Clermont D."/>
            <person name="Enouf V."/>
            <person name="Loparev V."/>
            <person name="Juieng P."/>
            <person name="Monson T."/>
            <person name="Warshauer D."/>
            <person name="Elbadawi L.I."/>
            <person name="Walters M.S."/>
            <person name="Crist M.B."/>
            <person name="Noble-Wang J."/>
            <person name="Borlaug G."/>
            <person name="Rocha E.P.C."/>
            <person name="Criscuolo A."/>
            <person name="Touchon M."/>
            <person name="Davis J.P."/>
            <person name="Holt K.E."/>
            <person name="McQuiston J.R."/>
            <person name="Brisse S."/>
        </authorList>
    </citation>
    <scope>NUCLEOTIDE SEQUENCE</scope>
</reference>
<organism evidence="1">
    <name type="scientific">Elizabethkingia anophelis</name>
    <dbReference type="NCBI Taxonomy" id="1117645"/>
    <lineage>
        <taxon>Bacteria</taxon>
        <taxon>Pseudomonadati</taxon>
        <taxon>Bacteroidota</taxon>
        <taxon>Flavobacteriia</taxon>
        <taxon>Flavobacteriales</taxon>
        <taxon>Weeksellaceae</taxon>
        <taxon>Elizabethkingia</taxon>
    </lineage>
</organism>
<reference evidence="1" key="8">
    <citation type="journal article" date="2018" name="J. ISSAAS">
        <title>In Silico Identification of Three Types of Integrative and Conjugative Elements (ICEs) in Elizabethkingia anophelis Strains Isolated from Around the World.</title>
        <authorList>
            <person name="Xu J."/>
            <person name="Pei D."/>
            <person name="Nicholson A."/>
            <person name="Lan Y."/>
            <person name="Xia Q."/>
        </authorList>
    </citation>
    <scope>NUCLEOTIDE SEQUENCE</scope>
</reference>
<reference evidence="1" key="5">
    <citation type="journal article" date="2017" name="Genome Announc.">
        <title>Complete Circularized Genome Sequences of Four Strains of Elizabethkingia anophelis, Including Two Novel Strains Isolated from Wild-Caught Anopheles sinensis.</title>
        <authorList>
            <person name="Pei D."/>
            <person name="Nicholson A.C."/>
            <person name="Jiang J."/>
            <person name="Chen H."/>
            <person name="Whitney A.M."/>
            <person name="Villarma A."/>
            <person name="Bell M."/>
            <person name="Humrighouse B."/>
            <person name="Rowe L.A."/>
            <person name="Sheth M."/>
            <person name="Batra D."/>
            <person name="Juieng P."/>
            <person name="Loparev V.N."/>
            <person name="McQuiston J.R."/>
            <person name="Lan Y."/>
            <person name="Ma Y."/>
            <person name="Xu J."/>
        </authorList>
    </citation>
    <scope>NUCLEOTIDE SEQUENCE</scope>
</reference>
<reference evidence="1" key="2">
    <citation type="journal article" date="2014" name="PLoS ONE">
        <title>Insights from the genome annotation of Elizabethkingia anophelis from the malaria vector Anopheles gambiae.</title>
        <authorList>
            <person name="Kukutla P."/>
            <person name="Lindberg B.G."/>
            <person name="Pei D."/>
            <person name="Rayl M."/>
            <person name="Yu W."/>
            <person name="Steritz M."/>
            <person name="Faye I."/>
            <person name="Xu J."/>
        </authorList>
    </citation>
    <scope>NUCLEOTIDE SEQUENCE</scope>
</reference>
<protein>
    <submittedName>
        <fullName evidence="1">Uncharacterized protein</fullName>
    </submittedName>
</protein>
<proteinExistence type="predicted"/>
<evidence type="ECO:0000313" key="1">
    <source>
        <dbReference type="EMBL" id="DAC74520.1"/>
    </source>
</evidence>